<feature type="chain" id="PRO_5031409703" evidence="1">
    <location>
        <begin position="23"/>
        <end position="208"/>
    </location>
</feature>
<evidence type="ECO:0000313" key="2">
    <source>
        <dbReference type="EMBL" id="CAE0536115.1"/>
    </source>
</evidence>
<proteinExistence type="predicted"/>
<dbReference type="AlphaFoldDB" id="A0A7S3RWH2"/>
<reference evidence="2" key="1">
    <citation type="submission" date="2021-01" db="EMBL/GenBank/DDBJ databases">
        <authorList>
            <person name="Corre E."/>
            <person name="Pelletier E."/>
            <person name="Niang G."/>
            <person name="Scheremetjew M."/>
            <person name="Finn R."/>
            <person name="Kale V."/>
            <person name="Holt S."/>
            <person name="Cochrane G."/>
            <person name="Meng A."/>
            <person name="Brown T."/>
            <person name="Cohen L."/>
        </authorList>
    </citation>
    <scope>NUCLEOTIDE SEQUENCE</scope>
    <source>
        <strain evidence="2">379</strain>
    </source>
</reference>
<accession>A0A7S3RWH2</accession>
<gene>
    <name evidence="2" type="ORF">EHUX00137_LOCUS8770</name>
</gene>
<protein>
    <submittedName>
        <fullName evidence="2">Uncharacterized protein</fullName>
    </submittedName>
</protein>
<sequence length="208" mass="22237">MCTYMLTLTLVVTSLSTPQATSRRAVLLGGSACAGVPAAALARTPGSDDVGEAIQQIRDADAALRRLQREWSTYACIDKEGRACNIDAARKILGGVAPQRGDAAIAVAKETPLYRIDGAFAAVRKFALSADGDSWGGALDVTEFVERGEEVVFALKKVDDSFYGVVFASKGTTQLERLYAEAKQSVDRTVADLDFMLQMLREVQAPGL</sequence>
<feature type="signal peptide" evidence="1">
    <location>
        <begin position="1"/>
        <end position="22"/>
    </location>
</feature>
<name>A0A7S3RWH2_EMIHU</name>
<dbReference type="EMBL" id="HBIR01012045">
    <property type="protein sequence ID" value="CAE0536115.1"/>
    <property type="molecule type" value="Transcribed_RNA"/>
</dbReference>
<evidence type="ECO:0000256" key="1">
    <source>
        <dbReference type="SAM" id="SignalP"/>
    </source>
</evidence>
<organism evidence="2">
    <name type="scientific">Emiliania huxleyi</name>
    <name type="common">Coccolithophore</name>
    <name type="synonym">Pontosphaera huxleyi</name>
    <dbReference type="NCBI Taxonomy" id="2903"/>
    <lineage>
        <taxon>Eukaryota</taxon>
        <taxon>Haptista</taxon>
        <taxon>Haptophyta</taxon>
        <taxon>Prymnesiophyceae</taxon>
        <taxon>Isochrysidales</taxon>
        <taxon>Noelaerhabdaceae</taxon>
        <taxon>Emiliania</taxon>
    </lineage>
</organism>
<keyword evidence="1" id="KW-0732">Signal</keyword>